<evidence type="ECO:0000256" key="1">
    <source>
        <dbReference type="ARBA" id="ARBA00037999"/>
    </source>
</evidence>
<protein>
    <submittedName>
        <fullName evidence="3">DegT/DnrJ/EryC1/StrS family aminotransferase</fullName>
    </submittedName>
</protein>
<evidence type="ECO:0000313" key="4">
    <source>
        <dbReference type="Proteomes" id="UP001303211"/>
    </source>
</evidence>
<proteinExistence type="inferred from homology"/>
<dbReference type="InterPro" id="IPR015421">
    <property type="entry name" value="PyrdxlP-dep_Trfase_major"/>
</dbReference>
<sequence length="394" mass="43098">MKRYLVEYADWSHREYLAIAKNLLLGRVHRGPDIEKLRQALAKMYAPAGVHLLNYGHHAIEIALEIFKEQRPGRLEVIGPAYICPSVPSSVARRGLQWRSVDVGEDLNIDAAAVKSAIGSNTLAVIAPHMYGCPADIQSIETICKDAGIYLIDDAAQAVGIKHGDRLLGTFGDVGILSFAQSKMVVTGVRGSGGGLLVNDHTLERQISERCATFASSSGRIEALAHFFWNYLAAPYVGGLGYYIWRILGFFSKPTGNVGVTQIGNLDAAVAVVQLARIQSILAAKKNVLNLYNDVIQIYPKMRLPQYRQDASLARVVVELAEDVNFELLAQEIRRRGVQLRSAYPPVCSSGDAGCQRNYVNNVVGVPSGRKLNKEDVERICAVLDSAINGARQR</sequence>
<keyword evidence="4" id="KW-1185">Reference proteome</keyword>
<dbReference type="PIRSF" id="PIRSF000390">
    <property type="entry name" value="PLP_StrS"/>
    <property type="match status" value="1"/>
</dbReference>
<dbReference type="Pfam" id="PF01041">
    <property type="entry name" value="DegT_DnrJ_EryC1"/>
    <property type="match status" value="1"/>
</dbReference>
<gene>
    <name evidence="3" type="ORF">P4826_16265</name>
</gene>
<keyword evidence="3" id="KW-0808">Transferase</keyword>
<dbReference type="EMBL" id="CP136921">
    <property type="protein sequence ID" value="WOO31935.1"/>
    <property type="molecule type" value="Genomic_DNA"/>
</dbReference>
<keyword evidence="2" id="KW-0663">Pyridoxal phosphate</keyword>
<dbReference type="Proteomes" id="UP001303211">
    <property type="component" value="Chromosome"/>
</dbReference>
<comment type="similarity">
    <text evidence="1 2">Belongs to the DegT/DnrJ/EryC1 family.</text>
</comment>
<accession>A0ABZ0J131</accession>
<evidence type="ECO:0000313" key="3">
    <source>
        <dbReference type="EMBL" id="WOO31935.1"/>
    </source>
</evidence>
<reference evidence="3 4" key="1">
    <citation type="submission" date="2023-03" db="EMBL/GenBank/DDBJ databases">
        <title>Diaphorobacter basophil sp. nov., isolated from a sewage-treatment plant.</title>
        <authorList>
            <person name="Yang K."/>
        </authorList>
    </citation>
    <scope>NUCLEOTIDE SEQUENCE [LARGE SCALE GENOMIC DNA]</scope>
    <source>
        <strain evidence="3 4">Y-1</strain>
    </source>
</reference>
<dbReference type="GO" id="GO:0008483">
    <property type="term" value="F:transaminase activity"/>
    <property type="evidence" value="ECO:0007669"/>
    <property type="project" value="UniProtKB-KW"/>
</dbReference>
<keyword evidence="3" id="KW-0032">Aminotransferase</keyword>
<dbReference type="SUPFAM" id="SSF53383">
    <property type="entry name" value="PLP-dependent transferases"/>
    <property type="match status" value="1"/>
</dbReference>
<dbReference type="InterPro" id="IPR015424">
    <property type="entry name" value="PyrdxlP-dep_Trfase"/>
</dbReference>
<dbReference type="InterPro" id="IPR000653">
    <property type="entry name" value="DegT/StrS_aminotransferase"/>
</dbReference>
<organism evidence="3 4">
    <name type="scientific">Diaphorobacter limosus</name>
    <dbReference type="NCBI Taxonomy" id="3036128"/>
    <lineage>
        <taxon>Bacteria</taxon>
        <taxon>Pseudomonadati</taxon>
        <taxon>Pseudomonadota</taxon>
        <taxon>Betaproteobacteria</taxon>
        <taxon>Burkholderiales</taxon>
        <taxon>Comamonadaceae</taxon>
        <taxon>Diaphorobacter</taxon>
    </lineage>
</organism>
<dbReference type="Gene3D" id="3.90.1150.10">
    <property type="entry name" value="Aspartate Aminotransferase, domain 1"/>
    <property type="match status" value="1"/>
</dbReference>
<dbReference type="InterPro" id="IPR015422">
    <property type="entry name" value="PyrdxlP-dep_Trfase_small"/>
</dbReference>
<name>A0ABZ0J131_9BURK</name>
<dbReference type="PANTHER" id="PTHR30244:SF34">
    <property type="entry name" value="DTDP-4-AMINO-4,6-DIDEOXYGALACTOSE TRANSAMINASE"/>
    <property type="match status" value="1"/>
</dbReference>
<dbReference type="RefSeq" id="WP_317701404.1">
    <property type="nucleotide sequence ID" value="NZ_CP136921.1"/>
</dbReference>
<dbReference type="Gene3D" id="3.40.640.10">
    <property type="entry name" value="Type I PLP-dependent aspartate aminotransferase-like (Major domain)"/>
    <property type="match status" value="1"/>
</dbReference>
<dbReference type="PANTHER" id="PTHR30244">
    <property type="entry name" value="TRANSAMINASE"/>
    <property type="match status" value="1"/>
</dbReference>
<evidence type="ECO:0000256" key="2">
    <source>
        <dbReference type="RuleBase" id="RU004508"/>
    </source>
</evidence>